<dbReference type="InterPro" id="IPR033140">
    <property type="entry name" value="Lipase_GDXG_put_SER_AS"/>
</dbReference>
<gene>
    <name evidence="5" type="ORF">CQZ99_17835</name>
</gene>
<reference evidence="5 6" key="1">
    <citation type="submission" date="2017-09" db="EMBL/GenBank/DDBJ databases">
        <title>Genomic, metabolic, and phenotypic characteristics of bacterial isolates from the natural microbiome of the model nematode Caenorhabditis elegans.</title>
        <authorList>
            <person name="Zimmermann J."/>
            <person name="Obeng N."/>
            <person name="Yang W."/>
            <person name="Obeng O."/>
            <person name="Kissoyan K."/>
            <person name="Pees B."/>
            <person name="Dirksen P."/>
            <person name="Hoppner M."/>
            <person name="Franke A."/>
            <person name="Rosenstiel P."/>
            <person name="Leippe M."/>
            <person name="Dierking K."/>
            <person name="Kaleta C."/>
            <person name="Schulenburg H."/>
        </authorList>
    </citation>
    <scope>NUCLEOTIDE SEQUENCE [LARGE SCALE GENOMIC DNA]</scope>
    <source>
        <strain evidence="5 6">MYb117</strain>
    </source>
</reference>
<evidence type="ECO:0000256" key="3">
    <source>
        <dbReference type="PROSITE-ProRule" id="PRU10038"/>
    </source>
</evidence>
<dbReference type="InterPro" id="IPR050300">
    <property type="entry name" value="GDXG_lipolytic_enzyme"/>
</dbReference>
<dbReference type="RefSeq" id="WP_105697966.1">
    <property type="nucleotide sequence ID" value="NZ_CP159260.1"/>
</dbReference>
<evidence type="ECO:0000256" key="2">
    <source>
        <dbReference type="ARBA" id="ARBA00022801"/>
    </source>
</evidence>
<dbReference type="Proteomes" id="UP000238045">
    <property type="component" value="Unassembled WGS sequence"/>
</dbReference>
<dbReference type="GO" id="GO:0016787">
    <property type="term" value="F:hydrolase activity"/>
    <property type="evidence" value="ECO:0007669"/>
    <property type="project" value="UniProtKB-KW"/>
</dbReference>
<organism evidence="5 6">
    <name type="scientific">Pseudomonas poae</name>
    <dbReference type="NCBI Taxonomy" id="200451"/>
    <lineage>
        <taxon>Bacteria</taxon>
        <taxon>Pseudomonadati</taxon>
        <taxon>Pseudomonadota</taxon>
        <taxon>Gammaproteobacteria</taxon>
        <taxon>Pseudomonadales</taxon>
        <taxon>Pseudomonadaceae</taxon>
        <taxon>Pseudomonas</taxon>
    </lineage>
</organism>
<dbReference type="PROSITE" id="PS01174">
    <property type="entry name" value="LIPASE_GDXG_SER"/>
    <property type="match status" value="1"/>
</dbReference>
<sequence>MSVYPLVSTLQAYVDASARFLPRDDSLAARRAAFTEACRYFTPPAPAHLLIDDQRQGALQVRLYRPAGAAPQGGWPTVLYLHGGGWNMGGHDTHDWFAFALAKRLPIALVAVDYRLAPEYPYPAPLEDALDVWHHLRDGHWPDLSRERLAVAGDSAGGTLAAGLCVALRERGLPQPCLQALVYPVLSARPHFPSMHAHACAPMLTTAGLMASLAGYVPDEIRQRDPQALALEQVSAAGLAPAFIGVAQWDPLFDQGRAYVALLQQAGVPAQLHIGEGLVHASLRASGVAGVERFYDAIAAALRAALL</sequence>
<name>A0A2S9EJD9_9PSED</name>
<dbReference type="Gene3D" id="3.40.50.1820">
    <property type="entry name" value="alpha/beta hydrolase"/>
    <property type="match status" value="1"/>
</dbReference>
<dbReference type="InterPro" id="IPR013094">
    <property type="entry name" value="AB_hydrolase_3"/>
</dbReference>
<comment type="similarity">
    <text evidence="1">Belongs to the 'GDXG' lipolytic enzyme family.</text>
</comment>
<dbReference type="EMBL" id="PCQL01000019">
    <property type="protein sequence ID" value="PRC15373.1"/>
    <property type="molecule type" value="Genomic_DNA"/>
</dbReference>
<accession>A0A2S9EJD9</accession>
<evidence type="ECO:0000259" key="4">
    <source>
        <dbReference type="Pfam" id="PF07859"/>
    </source>
</evidence>
<evidence type="ECO:0000313" key="6">
    <source>
        <dbReference type="Proteomes" id="UP000238045"/>
    </source>
</evidence>
<evidence type="ECO:0000256" key="1">
    <source>
        <dbReference type="ARBA" id="ARBA00010515"/>
    </source>
</evidence>
<evidence type="ECO:0000313" key="5">
    <source>
        <dbReference type="EMBL" id="PRC15373.1"/>
    </source>
</evidence>
<protein>
    <submittedName>
        <fullName evidence="5">Esterase</fullName>
    </submittedName>
</protein>
<feature type="active site" evidence="3">
    <location>
        <position position="155"/>
    </location>
</feature>
<dbReference type="PANTHER" id="PTHR48081:SF8">
    <property type="entry name" value="ALPHA_BETA HYDROLASE FOLD-3 DOMAIN-CONTAINING PROTEIN-RELATED"/>
    <property type="match status" value="1"/>
</dbReference>
<dbReference type="PANTHER" id="PTHR48081">
    <property type="entry name" value="AB HYDROLASE SUPERFAMILY PROTEIN C4A8.06C"/>
    <property type="match status" value="1"/>
</dbReference>
<feature type="domain" description="Alpha/beta hydrolase fold-3" evidence="4">
    <location>
        <begin position="78"/>
        <end position="281"/>
    </location>
</feature>
<proteinExistence type="inferred from homology"/>
<dbReference type="SUPFAM" id="SSF53474">
    <property type="entry name" value="alpha/beta-Hydrolases"/>
    <property type="match status" value="1"/>
</dbReference>
<dbReference type="InterPro" id="IPR029058">
    <property type="entry name" value="AB_hydrolase_fold"/>
</dbReference>
<dbReference type="Pfam" id="PF07859">
    <property type="entry name" value="Abhydrolase_3"/>
    <property type="match status" value="1"/>
</dbReference>
<comment type="caution">
    <text evidence="5">The sequence shown here is derived from an EMBL/GenBank/DDBJ whole genome shotgun (WGS) entry which is preliminary data.</text>
</comment>
<keyword evidence="6" id="KW-1185">Reference proteome</keyword>
<dbReference type="AlphaFoldDB" id="A0A2S9EJD9"/>
<keyword evidence="2" id="KW-0378">Hydrolase</keyword>